<dbReference type="Pfam" id="PF13688">
    <property type="entry name" value="Reprolysin_5"/>
    <property type="match status" value="1"/>
</dbReference>
<organism evidence="5 6">
    <name type="scientific">Acropora cervicornis</name>
    <name type="common">Staghorn coral</name>
    <dbReference type="NCBI Taxonomy" id="6130"/>
    <lineage>
        <taxon>Eukaryota</taxon>
        <taxon>Metazoa</taxon>
        <taxon>Cnidaria</taxon>
        <taxon>Anthozoa</taxon>
        <taxon>Hexacorallia</taxon>
        <taxon>Scleractinia</taxon>
        <taxon>Astrocoeniina</taxon>
        <taxon>Acroporidae</taxon>
        <taxon>Acropora</taxon>
    </lineage>
</organism>
<dbReference type="InterPro" id="IPR024079">
    <property type="entry name" value="MetalloPept_cat_dom_sf"/>
</dbReference>
<keyword evidence="5" id="KW-0645">Protease</keyword>
<evidence type="ECO:0000256" key="2">
    <source>
        <dbReference type="PROSITE-ProRule" id="PRU00276"/>
    </source>
</evidence>
<reference evidence="5" key="1">
    <citation type="journal article" date="2023" name="G3 (Bethesda)">
        <title>Whole genome assembly and annotation of the endangered Caribbean coral Acropora cervicornis.</title>
        <authorList>
            <person name="Selwyn J.D."/>
            <person name="Vollmer S.V."/>
        </authorList>
    </citation>
    <scope>NUCLEOTIDE SEQUENCE</scope>
    <source>
        <strain evidence="5">K2</strain>
    </source>
</reference>
<dbReference type="EMBL" id="JARQWQ010000021">
    <property type="protein sequence ID" value="KAK2565038.1"/>
    <property type="molecule type" value="Genomic_DNA"/>
</dbReference>
<evidence type="ECO:0000256" key="3">
    <source>
        <dbReference type="SAM" id="SignalP"/>
    </source>
</evidence>
<dbReference type="PANTHER" id="PTHR11905">
    <property type="entry name" value="ADAM A DISINTEGRIN AND METALLOPROTEASE DOMAIN"/>
    <property type="match status" value="1"/>
</dbReference>
<feature type="binding site" evidence="2">
    <location>
        <position position="360"/>
    </location>
    <ligand>
        <name>Zn(2+)</name>
        <dbReference type="ChEBI" id="CHEBI:29105"/>
        <note>catalytic</note>
    </ligand>
</feature>
<evidence type="ECO:0000313" key="5">
    <source>
        <dbReference type="EMBL" id="KAK2565038.1"/>
    </source>
</evidence>
<dbReference type="PROSITE" id="PS50215">
    <property type="entry name" value="ADAM_MEPRO"/>
    <property type="match status" value="1"/>
</dbReference>
<evidence type="ECO:0000256" key="1">
    <source>
        <dbReference type="ARBA" id="ARBA00023157"/>
    </source>
</evidence>
<dbReference type="PANTHER" id="PTHR11905:SF256">
    <property type="entry name" value="PEPTIDASE M12B DOMAIN-CONTAINING PROTEIN"/>
    <property type="match status" value="1"/>
</dbReference>
<dbReference type="InterPro" id="IPR002870">
    <property type="entry name" value="Peptidase_M12B_N"/>
</dbReference>
<keyword evidence="6" id="KW-1185">Reference proteome</keyword>
<keyword evidence="2" id="KW-0479">Metal-binding</keyword>
<feature type="active site" evidence="2">
    <location>
        <position position="361"/>
    </location>
</feature>
<feature type="binding site" evidence="2">
    <location>
        <position position="370"/>
    </location>
    <ligand>
        <name>Zn(2+)</name>
        <dbReference type="ChEBI" id="CHEBI:29105"/>
        <note>catalytic</note>
    </ligand>
</feature>
<feature type="domain" description="Peptidase M12B" evidence="4">
    <location>
        <begin position="230"/>
        <end position="409"/>
    </location>
</feature>
<dbReference type="GO" id="GO:0006508">
    <property type="term" value="P:proteolysis"/>
    <property type="evidence" value="ECO:0007669"/>
    <property type="project" value="InterPro"/>
</dbReference>
<keyword evidence="5" id="KW-0378">Hydrolase</keyword>
<dbReference type="AlphaFoldDB" id="A0AAD9V8C3"/>
<dbReference type="SUPFAM" id="SSF55486">
    <property type="entry name" value="Metalloproteases ('zincins'), catalytic domain"/>
    <property type="match status" value="1"/>
</dbReference>
<feature type="chain" id="PRO_5041976171" evidence="3">
    <location>
        <begin position="24"/>
        <end position="409"/>
    </location>
</feature>
<keyword evidence="1" id="KW-1015">Disulfide bond</keyword>
<name>A0AAD9V8C3_ACRCE</name>
<accession>A0AAD9V8C3</accession>
<dbReference type="InterPro" id="IPR001590">
    <property type="entry name" value="Peptidase_M12B"/>
</dbReference>
<evidence type="ECO:0000313" key="6">
    <source>
        <dbReference type="Proteomes" id="UP001249851"/>
    </source>
</evidence>
<evidence type="ECO:0000259" key="4">
    <source>
        <dbReference type="PROSITE" id="PS50215"/>
    </source>
</evidence>
<comment type="caution">
    <text evidence="2">Lacks conserved residue(s) required for the propagation of feature annotation.</text>
</comment>
<protein>
    <submittedName>
        <fullName evidence="5">A disintegrin and metalloproteinase with thrombospondin motifs 3</fullName>
    </submittedName>
</protein>
<keyword evidence="2" id="KW-0862">Zinc</keyword>
<gene>
    <name evidence="5" type="ORF">P5673_011758</name>
</gene>
<feature type="non-terminal residue" evidence="5">
    <location>
        <position position="1"/>
    </location>
</feature>
<comment type="caution">
    <text evidence="5">The sequence shown here is derived from an EMBL/GenBank/DDBJ whole genome shotgun (WGS) entry which is preliminary data.</text>
</comment>
<dbReference type="Pfam" id="PF01562">
    <property type="entry name" value="Pep_M12B_propep"/>
    <property type="match status" value="1"/>
</dbReference>
<keyword evidence="5" id="KW-0482">Metalloprotease</keyword>
<dbReference type="Proteomes" id="UP001249851">
    <property type="component" value="Unassembled WGS sequence"/>
</dbReference>
<dbReference type="GO" id="GO:0046872">
    <property type="term" value="F:metal ion binding"/>
    <property type="evidence" value="ECO:0007669"/>
    <property type="project" value="UniProtKB-KW"/>
</dbReference>
<proteinExistence type="predicted"/>
<feature type="signal peptide" evidence="3">
    <location>
        <begin position="1"/>
        <end position="23"/>
    </location>
</feature>
<keyword evidence="3" id="KW-0732">Signal</keyword>
<dbReference type="Gene3D" id="3.40.390.10">
    <property type="entry name" value="Collagenase (Catalytic Domain)"/>
    <property type="match status" value="1"/>
</dbReference>
<dbReference type="GO" id="GO:0004222">
    <property type="term" value="F:metalloendopeptidase activity"/>
    <property type="evidence" value="ECO:0007669"/>
    <property type="project" value="InterPro"/>
</dbReference>
<feature type="binding site" evidence="2">
    <location>
        <position position="364"/>
    </location>
    <ligand>
        <name>Zn(2+)</name>
        <dbReference type="ChEBI" id="CHEBI:29105"/>
        <note>catalytic</note>
    </ligand>
</feature>
<reference evidence="5" key="2">
    <citation type="journal article" date="2023" name="Science">
        <title>Genomic signatures of disease resistance in endangered staghorn corals.</title>
        <authorList>
            <person name="Vollmer S.V."/>
            <person name="Selwyn J.D."/>
            <person name="Despard B.A."/>
            <person name="Roesel C.L."/>
        </authorList>
    </citation>
    <scope>NUCLEOTIDE SEQUENCE</scope>
    <source>
        <strain evidence="5">K2</strain>
    </source>
</reference>
<sequence>MDFCILLSFLLYVIVFQAEGVTAKTVQSNRMIHLGMKRSELEEYFGVISRDEVPEYDVTTPFRTDKSGAYLSHDLELHLARQVQSAQRPNVWYFNMKAFGKSLHLNLTRNTDFLSSGLKAERYQNGSVSYEDLPENYFLKGHVSSAPGSSVSISNYNGLMGFVQLMDQTLVLQPLANHLLPVSSTQGKAHLIYRRSINNGFTNVYPESGIVGQEDAGSIDADDRIPQQHYFLQIGLVADKNVISAHGARTKTMLMRLVFLLNNIYQDHSIGRRKITIKLTLMQLLEDGLDYGKSPSNPSKLNALKKWTKAKVPTHKRPDVMTLISRGGVGGLADYAQICKSTSHAVCNDLGLQTVLTLAHETAHTLGVDHDNQPPDCLNEKFIMATSVPGGPLATKWSPCSNERIQDLL</sequence>